<gene>
    <name evidence="2" type="ORF">ACFQDM_14555</name>
</gene>
<protein>
    <recommendedName>
        <fullName evidence="4">DUF2628 domain-containing protein</fullName>
    </recommendedName>
</protein>
<accession>A0ABW1SCQ6</accession>
<comment type="caution">
    <text evidence="2">The sequence shown here is derived from an EMBL/GenBank/DDBJ whole genome shotgun (WGS) entry which is preliminary data.</text>
</comment>
<name>A0ABW1SCQ6_9PROT</name>
<dbReference type="RefSeq" id="WP_377380242.1">
    <property type="nucleotide sequence ID" value="NZ_JBHSSW010000028.1"/>
</dbReference>
<dbReference type="EMBL" id="JBHSSW010000028">
    <property type="protein sequence ID" value="MFC6199304.1"/>
    <property type="molecule type" value="Genomic_DNA"/>
</dbReference>
<organism evidence="2 3">
    <name type="scientific">Ponticaulis profundi</name>
    <dbReference type="NCBI Taxonomy" id="2665222"/>
    <lineage>
        <taxon>Bacteria</taxon>
        <taxon>Pseudomonadati</taxon>
        <taxon>Pseudomonadota</taxon>
        <taxon>Alphaproteobacteria</taxon>
        <taxon>Hyphomonadales</taxon>
        <taxon>Hyphomonadaceae</taxon>
        <taxon>Ponticaulis</taxon>
    </lineage>
</organism>
<evidence type="ECO:0000313" key="3">
    <source>
        <dbReference type="Proteomes" id="UP001596303"/>
    </source>
</evidence>
<dbReference type="Proteomes" id="UP001596303">
    <property type="component" value="Unassembled WGS sequence"/>
</dbReference>
<reference evidence="3" key="1">
    <citation type="journal article" date="2019" name="Int. J. Syst. Evol. Microbiol.">
        <title>The Global Catalogue of Microorganisms (GCM) 10K type strain sequencing project: providing services to taxonomists for standard genome sequencing and annotation.</title>
        <authorList>
            <consortium name="The Broad Institute Genomics Platform"/>
            <consortium name="The Broad Institute Genome Sequencing Center for Infectious Disease"/>
            <person name="Wu L."/>
            <person name="Ma J."/>
        </authorList>
    </citation>
    <scope>NUCLEOTIDE SEQUENCE [LARGE SCALE GENOMIC DNA]</scope>
    <source>
        <strain evidence="3">CGMCC-1.15741</strain>
    </source>
</reference>
<keyword evidence="1" id="KW-0472">Membrane</keyword>
<keyword evidence="1" id="KW-0812">Transmembrane</keyword>
<keyword evidence="3" id="KW-1185">Reference proteome</keyword>
<evidence type="ECO:0000256" key="1">
    <source>
        <dbReference type="SAM" id="Phobius"/>
    </source>
</evidence>
<evidence type="ECO:0000313" key="2">
    <source>
        <dbReference type="EMBL" id="MFC6199304.1"/>
    </source>
</evidence>
<feature type="transmembrane region" description="Helical" evidence="1">
    <location>
        <begin position="60"/>
        <end position="81"/>
    </location>
</feature>
<feature type="transmembrane region" description="Helical" evidence="1">
    <location>
        <begin position="87"/>
        <end position="108"/>
    </location>
</feature>
<evidence type="ECO:0008006" key="4">
    <source>
        <dbReference type="Google" id="ProtNLM"/>
    </source>
</evidence>
<sequence length="133" mass="15361">MNIKSLWDYAHFGQFESDWNGPVPEDANPADTLVEKRCLYESHIFQKDGDWRLVTRLGGYFGHLAFYMMLPVYMLIIGAFITGSMTVLGFLLFEVSFIVVLGWLNGYAAHELVKRAYYQEAKFGWKQPEHIAN</sequence>
<keyword evidence="1" id="KW-1133">Transmembrane helix</keyword>
<proteinExistence type="predicted"/>